<gene>
    <name evidence="2" type="ORF">K493DRAFT_306412</name>
</gene>
<name>A0A1Y1XSH1_9FUNG</name>
<evidence type="ECO:0000313" key="2">
    <source>
        <dbReference type="EMBL" id="ORX88678.1"/>
    </source>
</evidence>
<comment type="caution">
    <text evidence="2">The sequence shown here is derived from an EMBL/GenBank/DDBJ whole genome shotgun (WGS) entry which is preliminary data.</text>
</comment>
<feature type="signal peptide" evidence="1">
    <location>
        <begin position="1"/>
        <end position="20"/>
    </location>
</feature>
<sequence>MLRSLHILSTVAFLVGVSLATPIDTYNQQVGQTPYFGQGGLVDASGNTESESYTPTYYQLNTYPLLENVQTNSVQDAQALSKLNQYDQVQQVDQTLYQPYAPTYVQPLLPLRTRMRMGMTPITNHRVDVVNEDVDTEAGTNVSKVNQHLITILILV</sequence>
<evidence type="ECO:0000256" key="1">
    <source>
        <dbReference type="SAM" id="SignalP"/>
    </source>
</evidence>
<dbReference type="EMBL" id="MCFE01000509">
    <property type="protein sequence ID" value="ORX88678.1"/>
    <property type="molecule type" value="Genomic_DNA"/>
</dbReference>
<evidence type="ECO:0000313" key="3">
    <source>
        <dbReference type="Proteomes" id="UP000193498"/>
    </source>
</evidence>
<dbReference type="Proteomes" id="UP000193498">
    <property type="component" value="Unassembled WGS sequence"/>
</dbReference>
<organism evidence="2 3">
    <name type="scientific">Basidiobolus meristosporus CBS 931.73</name>
    <dbReference type="NCBI Taxonomy" id="1314790"/>
    <lineage>
        <taxon>Eukaryota</taxon>
        <taxon>Fungi</taxon>
        <taxon>Fungi incertae sedis</taxon>
        <taxon>Zoopagomycota</taxon>
        <taxon>Entomophthoromycotina</taxon>
        <taxon>Basidiobolomycetes</taxon>
        <taxon>Basidiobolales</taxon>
        <taxon>Basidiobolaceae</taxon>
        <taxon>Basidiobolus</taxon>
    </lineage>
</organism>
<dbReference type="InParanoid" id="A0A1Y1XSH1"/>
<accession>A0A1Y1XSH1</accession>
<protein>
    <submittedName>
        <fullName evidence="2">Uncharacterized protein</fullName>
    </submittedName>
</protein>
<keyword evidence="1" id="KW-0732">Signal</keyword>
<reference evidence="2 3" key="1">
    <citation type="submission" date="2016-07" db="EMBL/GenBank/DDBJ databases">
        <title>Pervasive Adenine N6-methylation of Active Genes in Fungi.</title>
        <authorList>
            <consortium name="DOE Joint Genome Institute"/>
            <person name="Mondo S.J."/>
            <person name="Dannebaum R.O."/>
            <person name="Kuo R.C."/>
            <person name="Labutti K."/>
            <person name="Haridas S."/>
            <person name="Kuo A."/>
            <person name="Salamov A."/>
            <person name="Ahrendt S.R."/>
            <person name="Lipzen A."/>
            <person name="Sullivan W."/>
            <person name="Andreopoulos W.B."/>
            <person name="Clum A."/>
            <person name="Lindquist E."/>
            <person name="Daum C."/>
            <person name="Ramamoorthy G.K."/>
            <person name="Gryganskyi A."/>
            <person name="Culley D."/>
            <person name="Magnuson J.K."/>
            <person name="James T.Y."/>
            <person name="O'Malley M.A."/>
            <person name="Stajich J.E."/>
            <person name="Spatafora J.W."/>
            <person name="Visel A."/>
            <person name="Grigoriev I.V."/>
        </authorList>
    </citation>
    <scope>NUCLEOTIDE SEQUENCE [LARGE SCALE GENOMIC DNA]</scope>
    <source>
        <strain evidence="2 3">CBS 931.73</strain>
    </source>
</reference>
<keyword evidence="3" id="KW-1185">Reference proteome</keyword>
<feature type="chain" id="PRO_5012417786" evidence="1">
    <location>
        <begin position="21"/>
        <end position="156"/>
    </location>
</feature>
<dbReference type="AlphaFoldDB" id="A0A1Y1XSH1"/>
<proteinExistence type="predicted"/>